<evidence type="ECO:0000313" key="3">
    <source>
        <dbReference type="Proteomes" id="UP000054321"/>
    </source>
</evidence>
<dbReference type="AlphaFoldDB" id="A0A0C3HS05"/>
<reference evidence="3" key="2">
    <citation type="submission" date="2015-01" db="EMBL/GenBank/DDBJ databases">
        <title>Evolutionary Origins and Diversification of the Mycorrhizal Mutualists.</title>
        <authorList>
            <consortium name="DOE Joint Genome Institute"/>
            <consortium name="Mycorrhizal Genomics Consortium"/>
            <person name="Kohler A."/>
            <person name="Kuo A."/>
            <person name="Nagy L.G."/>
            <person name="Floudas D."/>
            <person name="Copeland A."/>
            <person name="Barry K.W."/>
            <person name="Cichocki N."/>
            <person name="Veneault-Fourrey C."/>
            <person name="LaButti K."/>
            <person name="Lindquist E.A."/>
            <person name="Lipzen A."/>
            <person name="Lundell T."/>
            <person name="Morin E."/>
            <person name="Murat C."/>
            <person name="Riley R."/>
            <person name="Ohm R."/>
            <person name="Sun H."/>
            <person name="Tunlid A."/>
            <person name="Henrissat B."/>
            <person name="Grigoriev I.V."/>
            <person name="Hibbett D.S."/>
            <person name="Martin F."/>
        </authorList>
    </citation>
    <scope>NUCLEOTIDE SEQUENCE [LARGE SCALE GENOMIC DNA]</scope>
    <source>
        <strain evidence="3">Zn</strain>
    </source>
</reference>
<gene>
    <name evidence="2" type="ORF">OIDMADRAFT_17005</name>
</gene>
<dbReference type="InParanoid" id="A0A0C3HS05"/>
<feature type="region of interest" description="Disordered" evidence="1">
    <location>
        <begin position="1"/>
        <end position="65"/>
    </location>
</feature>
<proteinExistence type="predicted"/>
<name>A0A0C3HS05_OIDMZ</name>
<dbReference type="EMBL" id="KN832871">
    <property type="protein sequence ID" value="KIN05800.1"/>
    <property type="molecule type" value="Genomic_DNA"/>
</dbReference>
<feature type="compositionally biased region" description="Basic and acidic residues" evidence="1">
    <location>
        <begin position="1"/>
        <end position="11"/>
    </location>
</feature>
<evidence type="ECO:0000256" key="1">
    <source>
        <dbReference type="SAM" id="MobiDB-lite"/>
    </source>
</evidence>
<keyword evidence="3" id="KW-1185">Reference proteome</keyword>
<reference evidence="2 3" key="1">
    <citation type="submission" date="2014-04" db="EMBL/GenBank/DDBJ databases">
        <authorList>
            <consortium name="DOE Joint Genome Institute"/>
            <person name="Kuo A."/>
            <person name="Martino E."/>
            <person name="Perotto S."/>
            <person name="Kohler A."/>
            <person name="Nagy L.G."/>
            <person name="Floudas D."/>
            <person name="Copeland A."/>
            <person name="Barry K.W."/>
            <person name="Cichocki N."/>
            <person name="Veneault-Fourrey C."/>
            <person name="LaButti K."/>
            <person name="Lindquist E.A."/>
            <person name="Lipzen A."/>
            <person name="Lundell T."/>
            <person name="Morin E."/>
            <person name="Murat C."/>
            <person name="Sun H."/>
            <person name="Tunlid A."/>
            <person name="Henrissat B."/>
            <person name="Grigoriev I.V."/>
            <person name="Hibbett D.S."/>
            <person name="Martin F."/>
            <person name="Nordberg H.P."/>
            <person name="Cantor M.N."/>
            <person name="Hua S.X."/>
        </authorList>
    </citation>
    <scope>NUCLEOTIDE SEQUENCE [LARGE SCALE GENOMIC DNA]</scope>
    <source>
        <strain evidence="2 3">Zn</strain>
    </source>
</reference>
<organism evidence="2 3">
    <name type="scientific">Oidiodendron maius (strain Zn)</name>
    <dbReference type="NCBI Taxonomy" id="913774"/>
    <lineage>
        <taxon>Eukaryota</taxon>
        <taxon>Fungi</taxon>
        <taxon>Dikarya</taxon>
        <taxon>Ascomycota</taxon>
        <taxon>Pezizomycotina</taxon>
        <taxon>Leotiomycetes</taxon>
        <taxon>Leotiomycetes incertae sedis</taxon>
        <taxon>Myxotrichaceae</taxon>
        <taxon>Oidiodendron</taxon>
    </lineage>
</organism>
<dbReference type="Proteomes" id="UP000054321">
    <property type="component" value="Unassembled WGS sequence"/>
</dbReference>
<sequence>MADLKTTKTVDRSTASIAWESGHRPRPSAALTFPSRPSSSVGASAASQPASQRVNGPLPGVIEKD</sequence>
<dbReference type="HOGENOM" id="CLU_2850293_0_0_1"/>
<feature type="compositionally biased region" description="Polar residues" evidence="1">
    <location>
        <begin position="35"/>
        <end position="54"/>
    </location>
</feature>
<protein>
    <submittedName>
        <fullName evidence="2">Uncharacterized protein</fullName>
    </submittedName>
</protein>
<evidence type="ECO:0000313" key="2">
    <source>
        <dbReference type="EMBL" id="KIN05800.1"/>
    </source>
</evidence>
<accession>A0A0C3HS05</accession>